<dbReference type="InterPro" id="IPR006153">
    <property type="entry name" value="Cation/H_exchanger_TM"/>
</dbReference>
<evidence type="ECO:0000256" key="6">
    <source>
        <dbReference type="ARBA" id="ARBA00022692"/>
    </source>
</evidence>
<evidence type="ECO:0000256" key="9">
    <source>
        <dbReference type="ARBA" id="ARBA00023065"/>
    </source>
</evidence>
<dbReference type="EMBL" id="CP017415">
    <property type="protein sequence ID" value="AOU98124.1"/>
    <property type="molecule type" value="Genomic_DNA"/>
</dbReference>
<evidence type="ECO:0000256" key="11">
    <source>
        <dbReference type="ARBA" id="ARBA00023201"/>
    </source>
</evidence>
<feature type="transmembrane region" description="Helical" evidence="12">
    <location>
        <begin position="131"/>
        <end position="153"/>
    </location>
</feature>
<evidence type="ECO:0000256" key="4">
    <source>
        <dbReference type="ARBA" id="ARBA00022449"/>
    </source>
</evidence>
<feature type="domain" description="Cation/H+ exchanger transmembrane" evidence="13">
    <location>
        <begin position="16"/>
        <end position="414"/>
    </location>
</feature>
<feature type="transmembrane region" description="Helical" evidence="12">
    <location>
        <begin position="31"/>
        <end position="50"/>
    </location>
</feature>
<evidence type="ECO:0000256" key="3">
    <source>
        <dbReference type="ARBA" id="ARBA00022448"/>
    </source>
</evidence>
<keyword evidence="9" id="KW-0406">Ion transport</keyword>
<dbReference type="GO" id="GO:0051453">
    <property type="term" value="P:regulation of intracellular pH"/>
    <property type="evidence" value="ECO:0007669"/>
    <property type="project" value="TreeGrafter"/>
</dbReference>
<dbReference type="Gene3D" id="6.10.140.1330">
    <property type="match status" value="1"/>
</dbReference>
<evidence type="ECO:0000256" key="7">
    <source>
        <dbReference type="ARBA" id="ARBA00022989"/>
    </source>
</evidence>
<accession>A0A1D8INY6</accession>
<feature type="transmembrane region" description="Helical" evidence="12">
    <location>
        <begin position="388"/>
        <end position="405"/>
    </location>
</feature>
<dbReference type="PANTHER" id="PTHR10110">
    <property type="entry name" value="SODIUM/HYDROGEN EXCHANGER"/>
    <property type="match status" value="1"/>
</dbReference>
<feature type="transmembrane region" description="Helical" evidence="12">
    <location>
        <begin position="254"/>
        <end position="278"/>
    </location>
</feature>
<feature type="transmembrane region" description="Helical" evidence="12">
    <location>
        <begin position="99"/>
        <end position="125"/>
    </location>
</feature>
<keyword evidence="8" id="KW-0915">Sodium</keyword>
<keyword evidence="7 12" id="KW-1133">Transmembrane helix</keyword>
<evidence type="ECO:0000313" key="15">
    <source>
        <dbReference type="Proteomes" id="UP000095401"/>
    </source>
</evidence>
<keyword evidence="4" id="KW-0050">Antiport</keyword>
<feature type="transmembrane region" description="Helical" evidence="12">
    <location>
        <begin position="216"/>
        <end position="234"/>
    </location>
</feature>
<evidence type="ECO:0000256" key="10">
    <source>
        <dbReference type="ARBA" id="ARBA00023136"/>
    </source>
</evidence>
<gene>
    <name evidence="14" type="ORF">BI364_09285</name>
</gene>
<feature type="transmembrane region" description="Helical" evidence="12">
    <location>
        <begin position="6"/>
        <end position="24"/>
    </location>
</feature>
<dbReference type="GO" id="GO:0015386">
    <property type="term" value="F:potassium:proton antiporter activity"/>
    <property type="evidence" value="ECO:0007669"/>
    <property type="project" value="TreeGrafter"/>
</dbReference>
<protein>
    <submittedName>
        <fullName evidence="14">Sodium:proton antiporter</fullName>
    </submittedName>
</protein>
<keyword evidence="5" id="KW-1003">Cell membrane</keyword>
<organism evidence="14 15">
    <name type="scientific">Acidihalobacter yilgarnensis</name>
    <dbReference type="NCBI Taxonomy" id="2819280"/>
    <lineage>
        <taxon>Bacteria</taxon>
        <taxon>Pseudomonadati</taxon>
        <taxon>Pseudomonadota</taxon>
        <taxon>Gammaproteobacteria</taxon>
        <taxon>Chromatiales</taxon>
        <taxon>Ectothiorhodospiraceae</taxon>
        <taxon>Acidihalobacter</taxon>
    </lineage>
</organism>
<evidence type="ECO:0000259" key="13">
    <source>
        <dbReference type="Pfam" id="PF00999"/>
    </source>
</evidence>
<comment type="similarity">
    <text evidence="2">Belongs to the monovalent cation:proton antiporter 1 (CPA1) transporter (TC 2.A.36) family.</text>
</comment>
<dbReference type="InterPro" id="IPR018422">
    <property type="entry name" value="Cation/H_exchanger_CPA1"/>
</dbReference>
<keyword evidence="6 12" id="KW-0812">Transmembrane</keyword>
<sequence>MSFFPLVSILITLAGVSSYINYRYIKLPTTIGVMLVALVASLALVLAGSYTESFREQAATLVSQVDFNQVVLHGMLAFLLFAGSIHVKLEDIGREWLPIALLAVFGTLISTCIVGGVTWLVLGWLGLGIPFLHALLFGALISPTDPIAVLGILKSAGAPRQLEVQVAGESLFNDGLGVVVFLILLELARSGGAAVSGATPLSIELGSVGILLVKEVGGALVLAMAAGYITYQMLKRVDNYQVEVLLTLSLAMGLYALADALHLSAPIAVVVAGLFIGNRGRTFAMTEKTREHVDTFWELIDEVINVVLFLLIGLELLVLPIQHEWLMAGALAIPIVLAARWLTVTGIMLPLSWVTSQSKGAIQVLTWGGLRGAISVAMALSLPAGDSRSLVLTLTYFVVVFSILVQGMTVGRVIRAVGDSSADAKSSSRL</sequence>
<feature type="transmembrane region" description="Helical" evidence="12">
    <location>
        <begin position="299"/>
        <end position="319"/>
    </location>
</feature>
<evidence type="ECO:0000256" key="2">
    <source>
        <dbReference type="ARBA" id="ARBA00007367"/>
    </source>
</evidence>
<evidence type="ECO:0000256" key="8">
    <source>
        <dbReference type="ARBA" id="ARBA00023053"/>
    </source>
</evidence>
<dbReference type="GO" id="GO:0015385">
    <property type="term" value="F:sodium:proton antiporter activity"/>
    <property type="evidence" value="ECO:0007669"/>
    <property type="project" value="InterPro"/>
</dbReference>
<feature type="transmembrane region" description="Helical" evidence="12">
    <location>
        <begin position="361"/>
        <end position="382"/>
    </location>
</feature>
<feature type="transmembrane region" description="Helical" evidence="12">
    <location>
        <begin position="70"/>
        <end position="87"/>
    </location>
</feature>
<feature type="transmembrane region" description="Helical" evidence="12">
    <location>
        <begin position="325"/>
        <end position="349"/>
    </location>
</feature>
<dbReference type="KEGG" id="aprs:BI364_09285"/>
<evidence type="ECO:0000256" key="12">
    <source>
        <dbReference type="SAM" id="Phobius"/>
    </source>
</evidence>
<evidence type="ECO:0000313" key="14">
    <source>
        <dbReference type="EMBL" id="AOU98124.1"/>
    </source>
</evidence>
<keyword evidence="11" id="KW-0739">Sodium transport</keyword>
<reference evidence="15" key="1">
    <citation type="submission" date="2016-09" db="EMBL/GenBank/DDBJ databases">
        <title>Acidihalobacter prosperus F5.</title>
        <authorList>
            <person name="Khaleque H.N."/>
            <person name="Ramsay J.P."/>
            <person name="Kaksonen A.H."/>
            <person name="Boxall N.J."/>
            <person name="Watkin E.L.J."/>
        </authorList>
    </citation>
    <scope>NUCLEOTIDE SEQUENCE [LARGE SCALE GENOMIC DNA]</scope>
    <source>
        <strain evidence="15">F5</strain>
    </source>
</reference>
<dbReference type="GO" id="GO:0098719">
    <property type="term" value="P:sodium ion import across plasma membrane"/>
    <property type="evidence" value="ECO:0007669"/>
    <property type="project" value="TreeGrafter"/>
</dbReference>
<name>A0A1D8INY6_9GAMM</name>
<dbReference type="AlphaFoldDB" id="A0A1D8INY6"/>
<dbReference type="GO" id="GO:0005886">
    <property type="term" value="C:plasma membrane"/>
    <property type="evidence" value="ECO:0007669"/>
    <property type="project" value="UniProtKB-SubCell"/>
</dbReference>
<keyword evidence="15" id="KW-1185">Reference proteome</keyword>
<evidence type="ECO:0000256" key="1">
    <source>
        <dbReference type="ARBA" id="ARBA00004651"/>
    </source>
</evidence>
<dbReference type="RefSeq" id="WP_070078500.1">
    <property type="nucleotide sequence ID" value="NZ_CP017415.1"/>
</dbReference>
<keyword evidence="10 12" id="KW-0472">Membrane</keyword>
<dbReference type="Proteomes" id="UP000095401">
    <property type="component" value="Chromosome"/>
</dbReference>
<dbReference type="Pfam" id="PF00999">
    <property type="entry name" value="Na_H_Exchanger"/>
    <property type="match status" value="1"/>
</dbReference>
<dbReference type="PANTHER" id="PTHR10110:SF195">
    <property type="entry name" value="NA(+)_H(+) ANTIPORTER NHAS2"/>
    <property type="match status" value="1"/>
</dbReference>
<evidence type="ECO:0000256" key="5">
    <source>
        <dbReference type="ARBA" id="ARBA00022475"/>
    </source>
</evidence>
<comment type="subcellular location">
    <subcellularLocation>
        <location evidence="1">Cell membrane</location>
        <topology evidence="1">Multi-pass membrane protein</topology>
    </subcellularLocation>
</comment>
<proteinExistence type="inferred from homology"/>
<keyword evidence="3" id="KW-0813">Transport</keyword>